<evidence type="ECO:0000256" key="2">
    <source>
        <dbReference type="ARBA" id="ARBA00023157"/>
    </source>
</evidence>
<name>A0A3S9Y6V4_9ACTN</name>
<dbReference type="GO" id="GO:0004252">
    <property type="term" value="F:serine-type endopeptidase activity"/>
    <property type="evidence" value="ECO:0007669"/>
    <property type="project" value="InterPro"/>
</dbReference>
<dbReference type="CDD" id="cd00190">
    <property type="entry name" value="Tryp_SPc"/>
    <property type="match status" value="1"/>
</dbReference>
<dbReference type="SMART" id="SM00020">
    <property type="entry name" value="Tryp_SPc"/>
    <property type="match status" value="1"/>
</dbReference>
<gene>
    <name evidence="4" type="ORF">DDE74_06400</name>
</gene>
<dbReference type="FunFam" id="2.40.10.10:FF:000068">
    <property type="entry name" value="transmembrane protease serine 2"/>
    <property type="match status" value="1"/>
</dbReference>
<dbReference type="Pfam" id="PF00089">
    <property type="entry name" value="Trypsin"/>
    <property type="match status" value="1"/>
</dbReference>
<dbReference type="Gene3D" id="2.40.10.10">
    <property type="entry name" value="Trypsin-like serine proteases"/>
    <property type="match status" value="1"/>
</dbReference>
<dbReference type="InterPro" id="IPR001254">
    <property type="entry name" value="Trypsin_dom"/>
</dbReference>
<sequence length="276" mass="29798">MSGQGSIHMARHRYMRWPVLVGLMVLVGAGFAVLPAYPAQAVIGGQKSSTAAAPWTVTINLWRQTDTYPRSGQFCGGTLVTPRKVVTAAHCVVDEAATDLGVVAGRTDLRRHEGRLRKVTKAWIHPRFGRHLENDVAVLTLDKPMPPQYTPLPVATAADTGPYRPGTRARVHGWGLLDNEGREANVLRSANLRVLPDRTCQRLNPWGDFDPTMHVCANDPVTGAHHAEGDSGGPLVAGGKLIGIVSWLANGTAATPTPGVYTRVAAFSREITRQLR</sequence>
<dbReference type="SUPFAM" id="SSF50494">
    <property type="entry name" value="Trypsin-like serine proteases"/>
    <property type="match status" value="1"/>
</dbReference>
<proteinExistence type="inferred from homology"/>
<dbReference type="InterPro" id="IPR001314">
    <property type="entry name" value="Peptidase_S1A"/>
</dbReference>
<dbReference type="EMBL" id="CP029042">
    <property type="protein sequence ID" value="AZS70623.1"/>
    <property type="molecule type" value="Genomic_DNA"/>
</dbReference>
<dbReference type="PROSITE" id="PS50240">
    <property type="entry name" value="TRYPSIN_DOM"/>
    <property type="match status" value="1"/>
</dbReference>
<feature type="domain" description="Peptidase S1" evidence="3">
    <location>
        <begin position="42"/>
        <end position="276"/>
    </location>
</feature>
<dbReference type="InterPro" id="IPR050430">
    <property type="entry name" value="Peptidase_S1"/>
</dbReference>
<dbReference type="AlphaFoldDB" id="A0A3S9Y6V4"/>
<dbReference type="PANTHER" id="PTHR24276">
    <property type="entry name" value="POLYSERASE-RELATED"/>
    <property type="match status" value="1"/>
</dbReference>
<evidence type="ECO:0000256" key="1">
    <source>
        <dbReference type="ARBA" id="ARBA00007664"/>
    </source>
</evidence>
<protein>
    <recommendedName>
        <fullName evidence="3">Peptidase S1 domain-containing protein</fullName>
    </recommendedName>
</protein>
<dbReference type="InterPro" id="IPR009003">
    <property type="entry name" value="Peptidase_S1_PA"/>
</dbReference>
<evidence type="ECO:0000259" key="3">
    <source>
        <dbReference type="PROSITE" id="PS50240"/>
    </source>
</evidence>
<dbReference type="InterPro" id="IPR043504">
    <property type="entry name" value="Peptidase_S1_PA_chymotrypsin"/>
</dbReference>
<dbReference type="PANTHER" id="PTHR24276:SF98">
    <property type="entry name" value="FI18310P1-RELATED"/>
    <property type="match status" value="1"/>
</dbReference>
<evidence type="ECO:0000313" key="5">
    <source>
        <dbReference type="Proteomes" id="UP000275579"/>
    </source>
</evidence>
<keyword evidence="2" id="KW-1015">Disulfide bond</keyword>
<dbReference type="PRINTS" id="PR00722">
    <property type="entry name" value="CHYMOTRYPSIN"/>
</dbReference>
<comment type="similarity">
    <text evidence="1">Belongs to the peptidase S1 family.</text>
</comment>
<dbReference type="Proteomes" id="UP000275579">
    <property type="component" value="Chromosome"/>
</dbReference>
<dbReference type="GO" id="GO:0006508">
    <property type="term" value="P:proteolysis"/>
    <property type="evidence" value="ECO:0007669"/>
    <property type="project" value="InterPro"/>
</dbReference>
<accession>A0A3S9Y6V4</accession>
<dbReference type="PROSITE" id="PS00134">
    <property type="entry name" value="TRYPSIN_HIS"/>
    <property type="match status" value="1"/>
</dbReference>
<evidence type="ECO:0000313" key="4">
    <source>
        <dbReference type="EMBL" id="AZS70623.1"/>
    </source>
</evidence>
<dbReference type="InterPro" id="IPR018114">
    <property type="entry name" value="TRYPSIN_HIS"/>
</dbReference>
<organism evidence="4 5">
    <name type="scientific">Streptomyces lydicus</name>
    <dbReference type="NCBI Taxonomy" id="47763"/>
    <lineage>
        <taxon>Bacteria</taxon>
        <taxon>Bacillati</taxon>
        <taxon>Actinomycetota</taxon>
        <taxon>Actinomycetes</taxon>
        <taxon>Kitasatosporales</taxon>
        <taxon>Streptomycetaceae</taxon>
        <taxon>Streptomyces</taxon>
    </lineage>
</organism>
<reference evidence="4 5" key="1">
    <citation type="submission" date="2018-04" db="EMBL/GenBank/DDBJ databases">
        <title>Complete genome sequences of Streptomyces lydicus strain WYEC and characterization of antagonistic properties of biological control agents.</title>
        <authorList>
            <person name="Mariita R.M."/>
            <person name="Sello J.K."/>
        </authorList>
    </citation>
    <scope>NUCLEOTIDE SEQUENCE [LARGE SCALE GENOMIC DNA]</scope>
    <source>
        <strain evidence="4 5">WYEC 108</strain>
    </source>
</reference>